<dbReference type="InterPro" id="IPR036388">
    <property type="entry name" value="WH-like_DNA-bd_sf"/>
</dbReference>
<dbReference type="GO" id="GO:0003700">
    <property type="term" value="F:DNA-binding transcription factor activity"/>
    <property type="evidence" value="ECO:0007669"/>
    <property type="project" value="InterPro"/>
</dbReference>
<dbReference type="PANTHER" id="PTHR44846:SF17">
    <property type="entry name" value="GNTR-FAMILY TRANSCRIPTIONAL REGULATOR"/>
    <property type="match status" value="1"/>
</dbReference>
<dbReference type="InterPro" id="IPR000524">
    <property type="entry name" value="Tscrpt_reg_HTH_GntR"/>
</dbReference>
<dbReference type="PANTHER" id="PTHR44846">
    <property type="entry name" value="MANNOSYL-D-GLYCERATE TRANSPORT/METABOLISM SYSTEM REPRESSOR MNGR-RELATED"/>
    <property type="match status" value="1"/>
</dbReference>
<evidence type="ECO:0000256" key="1">
    <source>
        <dbReference type="ARBA" id="ARBA00023015"/>
    </source>
</evidence>
<sequence>MARYEEIAQDLRVLITSGEYPPGAALPLMRDLAEQYGVSDITMRRAYGLLTGEGLIESRGRSGTFVREHPDRLRLTVRTRQMERDELGYYSGPETQGWRPLQLPDGEQTQVVTLLVPADIADTLGVAPDTRLTVRRRLIGDPDVETHRQLADSWLAPWVAEELPLLSGRTGLGGMYDRLEEWGSQPLQWREEISARMPSPEEAAALVMPSTGVPLLRTLRITYFAEAGPERVAEVQDIRMSAAVFALGYPLPRGESARWPVEPATGDYYQDPPEA</sequence>
<dbReference type="InterPro" id="IPR011663">
    <property type="entry name" value="UTRA"/>
</dbReference>
<keyword evidence="1" id="KW-0805">Transcription regulation</keyword>
<dbReference type="InterPro" id="IPR036390">
    <property type="entry name" value="WH_DNA-bd_sf"/>
</dbReference>
<accession>Q6RGN9</accession>
<evidence type="ECO:0000313" key="5">
    <source>
        <dbReference type="EMBL" id="AAS45814.1"/>
    </source>
</evidence>
<evidence type="ECO:0000256" key="3">
    <source>
        <dbReference type="ARBA" id="ARBA00023163"/>
    </source>
</evidence>
<feature type="domain" description="HTH gntR-type" evidence="4">
    <location>
        <begin position="1"/>
        <end position="69"/>
    </location>
</feature>
<dbReference type="InterPro" id="IPR028978">
    <property type="entry name" value="Chorismate_lyase_/UTRA_dom_sf"/>
</dbReference>
<dbReference type="SUPFAM" id="SSF46785">
    <property type="entry name" value="Winged helix' DNA-binding domain"/>
    <property type="match status" value="1"/>
</dbReference>
<dbReference type="SUPFAM" id="SSF64288">
    <property type="entry name" value="Chorismate lyase-like"/>
    <property type="match status" value="1"/>
</dbReference>
<dbReference type="GO" id="GO:0045892">
    <property type="term" value="P:negative regulation of DNA-templated transcription"/>
    <property type="evidence" value="ECO:0007669"/>
    <property type="project" value="TreeGrafter"/>
</dbReference>
<reference evidence="5" key="2">
    <citation type="journal article" date="2004" name="Microbiology">
        <title>Characterization of the Streptomyces lavendulae IMRU 3455 linear plasmid pSLV45.</title>
        <authorList>
            <person name="Hosted T.J."/>
            <person name="Wang T."/>
            <person name="Horan A.C."/>
        </authorList>
    </citation>
    <scope>NUCLEOTIDE SEQUENCE</scope>
    <source>
        <strain evidence="5">IMRU3455</strain>
        <plasmid evidence="5">linear plasmid pSLV45</plasmid>
    </source>
</reference>
<keyword evidence="5" id="KW-0614">Plasmid</keyword>
<proteinExistence type="predicted"/>
<dbReference type="SMART" id="SM00866">
    <property type="entry name" value="UTRA"/>
    <property type="match status" value="1"/>
</dbReference>
<geneLocation type="plasmid" evidence="5">
    <name>linear plasmid pSLV45</name>
</geneLocation>
<keyword evidence="3" id="KW-0804">Transcription</keyword>
<evidence type="ECO:0000259" key="4">
    <source>
        <dbReference type="PROSITE" id="PS50949"/>
    </source>
</evidence>
<dbReference type="SMART" id="SM00345">
    <property type="entry name" value="HTH_GNTR"/>
    <property type="match status" value="1"/>
</dbReference>
<organism evidence="5">
    <name type="scientific">Streptomyces lavendulae</name>
    <dbReference type="NCBI Taxonomy" id="1914"/>
    <lineage>
        <taxon>Bacteria</taxon>
        <taxon>Bacillati</taxon>
        <taxon>Actinomycetota</taxon>
        <taxon>Actinomycetes</taxon>
        <taxon>Kitasatosporales</taxon>
        <taxon>Streptomycetaceae</taxon>
        <taxon>Streptomyces</taxon>
    </lineage>
</organism>
<dbReference type="CDD" id="cd07377">
    <property type="entry name" value="WHTH_GntR"/>
    <property type="match status" value="1"/>
</dbReference>
<name>Q6RGN9_STRLA</name>
<dbReference type="AlphaFoldDB" id="Q6RGN9"/>
<evidence type="ECO:0000256" key="2">
    <source>
        <dbReference type="ARBA" id="ARBA00023125"/>
    </source>
</evidence>
<dbReference type="PROSITE" id="PS50949">
    <property type="entry name" value="HTH_GNTR"/>
    <property type="match status" value="1"/>
</dbReference>
<dbReference type="Gene3D" id="3.40.1410.10">
    <property type="entry name" value="Chorismate lyase-like"/>
    <property type="match status" value="1"/>
</dbReference>
<dbReference type="Pfam" id="PF07702">
    <property type="entry name" value="UTRA"/>
    <property type="match status" value="1"/>
</dbReference>
<protein>
    <submittedName>
        <fullName evidence="5">TraSLR</fullName>
    </submittedName>
</protein>
<dbReference type="Pfam" id="PF00392">
    <property type="entry name" value="GntR"/>
    <property type="match status" value="1"/>
</dbReference>
<dbReference type="EMBL" id="AY498874">
    <property type="protein sequence ID" value="AAS45814.1"/>
    <property type="molecule type" value="Genomic_DNA"/>
</dbReference>
<reference evidence="5" key="1">
    <citation type="submission" date="2003-12" db="EMBL/GenBank/DDBJ databases">
        <authorList>
            <person name="Hosted T.J.Jr."/>
            <person name="Horan A.C."/>
            <person name="Wang T."/>
        </authorList>
    </citation>
    <scope>NUCLEOTIDE SEQUENCE</scope>
    <source>
        <strain evidence="5">IMRU3455</strain>
        <plasmid evidence="5">linear plasmid pSLV45</plasmid>
    </source>
</reference>
<dbReference type="InterPro" id="IPR050679">
    <property type="entry name" value="Bact_HTH_transcr_reg"/>
</dbReference>
<dbReference type="Gene3D" id="1.10.10.10">
    <property type="entry name" value="Winged helix-like DNA-binding domain superfamily/Winged helix DNA-binding domain"/>
    <property type="match status" value="1"/>
</dbReference>
<keyword evidence="2" id="KW-0238">DNA-binding</keyword>
<dbReference type="GO" id="GO:0003677">
    <property type="term" value="F:DNA binding"/>
    <property type="evidence" value="ECO:0007669"/>
    <property type="project" value="UniProtKB-KW"/>
</dbReference>